<protein>
    <submittedName>
        <fullName evidence="9">ABC-type transporter, integral membrane subunit</fullName>
    </submittedName>
</protein>
<feature type="transmembrane region" description="Helical" evidence="7">
    <location>
        <begin position="185"/>
        <end position="210"/>
    </location>
</feature>
<comment type="subcellular location">
    <subcellularLocation>
        <location evidence="1 7">Cell membrane</location>
        <topology evidence="1 7">Multi-pass membrane protein</topology>
    </subcellularLocation>
</comment>
<dbReference type="GO" id="GO:0005886">
    <property type="term" value="C:plasma membrane"/>
    <property type="evidence" value="ECO:0007669"/>
    <property type="project" value="UniProtKB-SubCell"/>
</dbReference>
<comment type="similarity">
    <text evidence="7">Belongs to the binding-protein-dependent transport system permease family.</text>
</comment>
<dbReference type="InterPro" id="IPR000515">
    <property type="entry name" value="MetI-like"/>
</dbReference>
<dbReference type="SUPFAM" id="SSF161098">
    <property type="entry name" value="MetI-like"/>
    <property type="match status" value="1"/>
</dbReference>
<feature type="transmembrane region" description="Helical" evidence="7">
    <location>
        <begin position="67"/>
        <end position="86"/>
    </location>
</feature>
<dbReference type="CDD" id="cd06261">
    <property type="entry name" value="TM_PBP2"/>
    <property type="match status" value="1"/>
</dbReference>
<evidence type="ECO:0000256" key="2">
    <source>
        <dbReference type="ARBA" id="ARBA00022448"/>
    </source>
</evidence>
<dbReference type="Proteomes" id="UP000053904">
    <property type="component" value="Unassembled WGS sequence"/>
</dbReference>
<feature type="transmembrane region" description="Helical" evidence="7">
    <location>
        <begin position="124"/>
        <end position="143"/>
    </location>
</feature>
<evidence type="ECO:0000256" key="7">
    <source>
        <dbReference type="RuleBase" id="RU363032"/>
    </source>
</evidence>
<reference evidence="10" key="1">
    <citation type="journal article" date="2015" name="MBio">
        <title>Genome-Resolved Metagenomic Analysis Reveals Roles for Candidate Phyla and Other Microbial Community Members in Biogeochemical Transformations in Oil Reservoirs.</title>
        <authorList>
            <person name="Hu P."/>
            <person name="Tom L."/>
            <person name="Singh A."/>
            <person name="Thomas B.C."/>
            <person name="Baker B.J."/>
            <person name="Piceno Y.M."/>
            <person name="Andersen G.L."/>
            <person name="Banfield J.F."/>
        </authorList>
    </citation>
    <scope>NUCLEOTIDE SEQUENCE [LARGE SCALE GENOMIC DNA]</scope>
</reference>
<dbReference type="PANTHER" id="PTHR30151:SF20">
    <property type="entry name" value="ABC TRANSPORTER PERMEASE PROTEIN HI_0355-RELATED"/>
    <property type="match status" value="1"/>
</dbReference>
<feature type="domain" description="ABC transmembrane type-1" evidence="8">
    <location>
        <begin position="56"/>
        <end position="244"/>
    </location>
</feature>
<evidence type="ECO:0000256" key="6">
    <source>
        <dbReference type="ARBA" id="ARBA00023136"/>
    </source>
</evidence>
<keyword evidence="6 7" id="KW-0472">Membrane</keyword>
<comment type="caution">
    <text evidence="9">The sequence shown here is derived from an EMBL/GenBank/DDBJ whole genome shotgun (WGS) entry which is preliminary data.</text>
</comment>
<evidence type="ECO:0000256" key="5">
    <source>
        <dbReference type="ARBA" id="ARBA00022989"/>
    </source>
</evidence>
<evidence type="ECO:0000256" key="1">
    <source>
        <dbReference type="ARBA" id="ARBA00004651"/>
    </source>
</evidence>
<keyword evidence="5 7" id="KW-1133">Transmembrane helix</keyword>
<evidence type="ECO:0000259" key="8">
    <source>
        <dbReference type="PROSITE" id="PS50928"/>
    </source>
</evidence>
<evidence type="ECO:0000256" key="4">
    <source>
        <dbReference type="ARBA" id="ARBA00022692"/>
    </source>
</evidence>
<name>A0A101HGS4_9BACT</name>
<dbReference type="InterPro" id="IPR035906">
    <property type="entry name" value="MetI-like_sf"/>
</dbReference>
<dbReference type="PANTHER" id="PTHR30151">
    <property type="entry name" value="ALKANE SULFONATE ABC TRANSPORTER-RELATED, MEMBRANE SUBUNIT"/>
    <property type="match status" value="1"/>
</dbReference>
<dbReference type="GO" id="GO:0055085">
    <property type="term" value="P:transmembrane transport"/>
    <property type="evidence" value="ECO:0007669"/>
    <property type="project" value="InterPro"/>
</dbReference>
<feature type="transmembrane region" description="Helical" evidence="7">
    <location>
        <begin position="98"/>
        <end position="118"/>
    </location>
</feature>
<sequence length="253" mass="28319">MKQVIQNNRSKIISFLTLLVIFILWEISLSIFDVSKIVLIKPSTIIRRLITDRDIIFGELLYTITEIIPGWIIGNLLGFIVAVLIYRNKNLSKSLVKTSVLINSIPLIALTAILGGIMGTGRDLKIVIVALLLFFPMFITTLTQLNCIDQSQKDLLYSYSATDREILFKVLLPKSLPLILNTVKVSVVTAIFTAITAEFFGGYGGIGIFILSKKGLYNLELVWASIFAIAIFGSIFYFTVGFLQHKLTPWHQS</sequence>
<keyword evidence="2 7" id="KW-0813">Transport</keyword>
<evidence type="ECO:0000313" key="9">
    <source>
        <dbReference type="EMBL" id="KUK76518.1"/>
    </source>
</evidence>
<proteinExistence type="inferred from homology"/>
<keyword evidence="4 7" id="KW-0812">Transmembrane</keyword>
<dbReference type="Gene3D" id="1.10.3720.10">
    <property type="entry name" value="MetI-like"/>
    <property type="match status" value="1"/>
</dbReference>
<evidence type="ECO:0000256" key="3">
    <source>
        <dbReference type="ARBA" id="ARBA00022475"/>
    </source>
</evidence>
<dbReference type="EMBL" id="LGGO01000140">
    <property type="protein sequence ID" value="KUK76518.1"/>
    <property type="molecule type" value="Genomic_DNA"/>
</dbReference>
<evidence type="ECO:0000313" key="10">
    <source>
        <dbReference type="Proteomes" id="UP000053904"/>
    </source>
</evidence>
<dbReference type="Pfam" id="PF00528">
    <property type="entry name" value="BPD_transp_1"/>
    <property type="match status" value="1"/>
</dbReference>
<feature type="transmembrane region" description="Helical" evidence="7">
    <location>
        <begin position="222"/>
        <end position="243"/>
    </location>
</feature>
<dbReference type="AlphaFoldDB" id="A0A101HGS4"/>
<feature type="transmembrane region" description="Helical" evidence="7">
    <location>
        <begin position="12"/>
        <end position="32"/>
    </location>
</feature>
<keyword evidence="3" id="KW-1003">Cell membrane</keyword>
<accession>A0A101HGS4</accession>
<gene>
    <name evidence="9" type="ORF">XD93_0868</name>
</gene>
<dbReference type="PROSITE" id="PS50928">
    <property type="entry name" value="ABC_TM1"/>
    <property type="match status" value="1"/>
</dbReference>
<organism evidence="9 10">
    <name type="scientific">candidate division WS6 bacterium 34_10</name>
    <dbReference type="NCBI Taxonomy" id="1641389"/>
    <lineage>
        <taxon>Bacteria</taxon>
        <taxon>Candidatus Dojkabacteria</taxon>
    </lineage>
</organism>